<dbReference type="GO" id="GO:0015926">
    <property type="term" value="F:glucosidase activity"/>
    <property type="evidence" value="ECO:0007669"/>
    <property type="project" value="InterPro"/>
</dbReference>
<dbReference type="AlphaFoldDB" id="A0A1S1YV33"/>
<dbReference type="PROSITE" id="PS51257">
    <property type="entry name" value="PROKAR_LIPOPROTEIN"/>
    <property type="match status" value="1"/>
</dbReference>
<gene>
    <name evidence="5" type="ORF">NH26_24480</name>
</gene>
<dbReference type="STRING" id="915059.NH26_24480"/>
<comment type="catalytic activity">
    <reaction evidence="4">
        <text>The enzyme specifically hydrolyzes (1-&gt;4)-beta-D-galactosidic linkages in type I arabinogalactans.</text>
        <dbReference type="EC" id="3.2.1.89"/>
    </reaction>
</comment>
<accession>A0A1S1YV33</accession>
<dbReference type="GO" id="GO:0031218">
    <property type="term" value="F:arabinogalactan endo-1,4-beta-galactosidase activity"/>
    <property type="evidence" value="ECO:0007669"/>
    <property type="project" value="UniProtKB-EC"/>
</dbReference>
<reference evidence="5 6" key="1">
    <citation type="journal article" date="2012" name="Int. J. Syst. Evol. Microbiol.">
        <title>Flammeovirga pacifica sp. nov., isolated from deep-sea sediment.</title>
        <authorList>
            <person name="Xu H."/>
            <person name="Fu Y."/>
            <person name="Yang N."/>
            <person name="Ding Z."/>
            <person name="Lai Q."/>
            <person name="Zeng R."/>
        </authorList>
    </citation>
    <scope>NUCLEOTIDE SEQUENCE [LARGE SCALE GENOMIC DNA]</scope>
    <source>
        <strain evidence="6">DSM 24597 / LMG 26175 / WPAGA1</strain>
    </source>
</reference>
<dbReference type="Proteomes" id="UP000179797">
    <property type="component" value="Unassembled WGS sequence"/>
</dbReference>
<dbReference type="OrthoDB" id="9768786at2"/>
<evidence type="ECO:0000256" key="4">
    <source>
        <dbReference type="RuleBase" id="RU361192"/>
    </source>
</evidence>
<keyword evidence="6" id="KW-1185">Reference proteome</keyword>
<comment type="similarity">
    <text evidence="1 4">Belongs to the glycosyl hydrolase 53 family.</text>
</comment>
<dbReference type="GO" id="GO:0045490">
    <property type="term" value="P:pectin catabolic process"/>
    <property type="evidence" value="ECO:0007669"/>
    <property type="project" value="TreeGrafter"/>
</dbReference>
<dbReference type="SUPFAM" id="SSF51445">
    <property type="entry name" value="(Trans)glycosidases"/>
    <property type="match status" value="1"/>
</dbReference>
<protein>
    <recommendedName>
        <fullName evidence="4">Arabinogalactan endo-beta-1,4-galactanase</fullName>
        <ecNumber evidence="4">3.2.1.89</ecNumber>
    </recommendedName>
</protein>
<keyword evidence="3 4" id="KW-0326">Glycosidase</keyword>
<dbReference type="EC" id="3.2.1.89" evidence="4"/>
<evidence type="ECO:0000256" key="1">
    <source>
        <dbReference type="ARBA" id="ARBA00010687"/>
    </source>
</evidence>
<dbReference type="InterPro" id="IPR011683">
    <property type="entry name" value="Glyco_hydro_53"/>
</dbReference>
<evidence type="ECO:0000256" key="3">
    <source>
        <dbReference type="ARBA" id="ARBA00023295"/>
    </source>
</evidence>
<name>A0A1S1YV33_FLAPC</name>
<dbReference type="EMBL" id="JRYR02000002">
    <property type="protein sequence ID" value="OHX64723.1"/>
    <property type="molecule type" value="Genomic_DNA"/>
</dbReference>
<evidence type="ECO:0000313" key="6">
    <source>
        <dbReference type="Proteomes" id="UP000179797"/>
    </source>
</evidence>
<proteinExistence type="inferred from homology"/>
<dbReference type="RefSeq" id="WP_044217368.1">
    <property type="nucleotide sequence ID" value="NZ_JRYR02000002.1"/>
</dbReference>
<dbReference type="Gene3D" id="3.20.20.80">
    <property type="entry name" value="Glycosidases"/>
    <property type="match status" value="1"/>
</dbReference>
<comment type="caution">
    <text evidence="5">The sequence shown here is derived from an EMBL/GenBank/DDBJ whole genome shotgun (WGS) entry which is preliminary data.</text>
</comment>
<dbReference type="PANTHER" id="PTHR34983:SF2">
    <property type="entry name" value="ENDO-BETA-1,4-GALACTANASE"/>
    <property type="match status" value="1"/>
</dbReference>
<dbReference type="PANTHER" id="PTHR34983">
    <property type="entry name" value="ARABINOGALACTAN ENDO-BETA-1,4-GALACTANASE A"/>
    <property type="match status" value="1"/>
</dbReference>
<sequence length="386" mass="44301">MKYRLMLVVLFTVIVSCSNKNNSSESVPVNNFIHGVDLSYVNQIQIRGGEYKDNNQVKDAFEIFGSKGTGLARFRLWHNPQWTKELYGDDNGQLYNDFEDTQSAILASKRNGMKTLLDFHYSDTWADPDKQYAPEAWENITSIETLEDSVYNYTLTTLRKLNQNNALPEYVQLGNETNCGMFYSEKNDAFPDCNVCESKEWDNLRAVLNAGARAVRMVESELNTEIKIILHVADPQFLDWWFGELTKSVVDFDAIGVSYYPLWHREVSFDQLENHIKNVKNKFGKDIIILETAYPWTTEGNDNMPNLFGDQVPLEGYAYTPSGQLNFMKDLSTKMKSAGALGVVYWESAWIAYPIKTLWGTGSSWENCTYFDYENNASGVFDYMKE</sequence>
<evidence type="ECO:0000313" key="5">
    <source>
        <dbReference type="EMBL" id="OHX64723.1"/>
    </source>
</evidence>
<dbReference type="Pfam" id="PF07745">
    <property type="entry name" value="Glyco_hydro_53"/>
    <property type="match status" value="1"/>
</dbReference>
<keyword evidence="2 4" id="KW-0378">Hydrolase</keyword>
<evidence type="ECO:0000256" key="2">
    <source>
        <dbReference type="ARBA" id="ARBA00022801"/>
    </source>
</evidence>
<organism evidence="5 6">
    <name type="scientific">Flammeovirga pacifica</name>
    <dbReference type="NCBI Taxonomy" id="915059"/>
    <lineage>
        <taxon>Bacteria</taxon>
        <taxon>Pseudomonadati</taxon>
        <taxon>Bacteroidota</taxon>
        <taxon>Cytophagia</taxon>
        <taxon>Cytophagales</taxon>
        <taxon>Flammeovirgaceae</taxon>
        <taxon>Flammeovirga</taxon>
    </lineage>
</organism>
<dbReference type="InterPro" id="IPR017853">
    <property type="entry name" value="GH"/>
</dbReference>